<dbReference type="GO" id="GO:0016020">
    <property type="term" value="C:membrane"/>
    <property type="evidence" value="ECO:0007669"/>
    <property type="project" value="TreeGrafter"/>
</dbReference>
<accession>A0A4R2IRG1</accession>
<dbReference type="PANTHER" id="PTHR43798:SF33">
    <property type="entry name" value="HYDROLASE, PUTATIVE (AFU_ORTHOLOGUE AFUA_2G14860)-RELATED"/>
    <property type="match status" value="1"/>
</dbReference>
<dbReference type="Gene3D" id="3.40.50.1820">
    <property type="entry name" value="alpha/beta hydrolase"/>
    <property type="match status" value="1"/>
</dbReference>
<dbReference type="InterPro" id="IPR029058">
    <property type="entry name" value="AB_hydrolase_fold"/>
</dbReference>
<reference evidence="2 3" key="1">
    <citation type="submission" date="2019-03" db="EMBL/GenBank/DDBJ databases">
        <title>Genomic Encyclopedia of Type Strains, Phase IV (KMG-IV): sequencing the most valuable type-strain genomes for metagenomic binning, comparative biology and taxonomic classification.</title>
        <authorList>
            <person name="Goeker M."/>
        </authorList>
    </citation>
    <scope>NUCLEOTIDE SEQUENCE [LARGE SCALE GENOMIC DNA]</scope>
    <source>
        <strain evidence="2 3">DSM 45934</strain>
    </source>
</reference>
<dbReference type="InterPro" id="IPR000073">
    <property type="entry name" value="AB_hydrolase_1"/>
</dbReference>
<dbReference type="InterPro" id="IPR050266">
    <property type="entry name" value="AB_hydrolase_sf"/>
</dbReference>
<dbReference type="SUPFAM" id="SSF53474">
    <property type="entry name" value="alpha/beta-Hydrolases"/>
    <property type="match status" value="1"/>
</dbReference>
<dbReference type="PANTHER" id="PTHR43798">
    <property type="entry name" value="MONOACYLGLYCEROL LIPASE"/>
    <property type="match status" value="1"/>
</dbReference>
<name>A0A4R2IRG1_9PSEU</name>
<dbReference type="PRINTS" id="PR00412">
    <property type="entry name" value="EPOXHYDRLASE"/>
</dbReference>
<dbReference type="AlphaFoldDB" id="A0A4R2IRG1"/>
<gene>
    <name evidence="2" type="ORF">EV192_1163</name>
</gene>
<feature type="domain" description="AB hydrolase-1" evidence="1">
    <location>
        <begin position="23"/>
        <end position="251"/>
    </location>
</feature>
<evidence type="ECO:0000313" key="2">
    <source>
        <dbReference type="EMBL" id="TCO47951.1"/>
    </source>
</evidence>
<comment type="caution">
    <text evidence="2">The sequence shown here is derived from an EMBL/GenBank/DDBJ whole genome shotgun (WGS) entry which is preliminary data.</text>
</comment>
<dbReference type="InterPro" id="IPR000639">
    <property type="entry name" value="Epox_hydrolase-like"/>
</dbReference>
<dbReference type="Pfam" id="PF00561">
    <property type="entry name" value="Abhydrolase_1"/>
    <property type="match status" value="1"/>
</dbReference>
<evidence type="ECO:0000259" key="1">
    <source>
        <dbReference type="Pfam" id="PF00561"/>
    </source>
</evidence>
<sequence length="277" mass="29555">MGATQFLERPDGRLAYDIRGQGPLVLCSPGLGNLRGTFDDLVEPLVAAGFTVATVDLRGHGESTSHWPSYNETDVACDLVDLIEALGVGPAVLLGNSFSAAAAVVAAADNPGLVTGLVLTGPYLREQPKTLVGAFGRWVITRPAIGRWAWNRYWPRLFGPRKPADLATRVRTVSVNLAEPGRYDAVRAMLSASHHTADQALPDITCPTLVVMGDADPCFADPEGEAWYAAERTDGLAEVLMVRGAGHYPHAECPQCVSSTVVRFLRSACFGEKPTIG</sequence>
<dbReference type="EMBL" id="SLWS01000016">
    <property type="protein sequence ID" value="TCO47951.1"/>
    <property type="molecule type" value="Genomic_DNA"/>
</dbReference>
<organism evidence="2 3">
    <name type="scientific">Actinocrispum wychmicini</name>
    <dbReference type="NCBI Taxonomy" id="1213861"/>
    <lineage>
        <taxon>Bacteria</taxon>
        <taxon>Bacillati</taxon>
        <taxon>Actinomycetota</taxon>
        <taxon>Actinomycetes</taxon>
        <taxon>Pseudonocardiales</taxon>
        <taxon>Pseudonocardiaceae</taxon>
        <taxon>Actinocrispum</taxon>
    </lineage>
</organism>
<dbReference type="Proteomes" id="UP000295680">
    <property type="component" value="Unassembled WGS sequence"/>
</dbReference>
<keyword evidence="3" id="KW-1185">Reference proteome</keyword>
<protein>
    <submittedName>
        <fullName evidence="2">Pimeloyl-ACP methyl ester carboxylesterase</fullName>
    </submittedName>
</protein>
<dbReference type="GO" id="GO:0003824">
    <property type="term" value="F:catalytic activity"/>
    <property type="evidence" value="ECO:0007669"/>
    <property type="project" value="InterPro"/>
</dbReference>
<evidence type="ECO:0000313" key="3">
    <source>
        <dbReference type="Proteomes" id="UP000295680"/>
    </source>
</evidence>
<proteinExistence type="predicted"/>